<reference evidence="2 3" key="1">
    <citation type="submission" date="2015-09" db="EMBL/GenBank/DDBJ databases">
        <title>Sorangium comparison.</title>
        <authorList>
            <person name="Zaburannyi N."/>
            <person name="Bunk B."/>
            <person name="Overmann J."/>
            <person name="Mueller R."/>
        </authorList>
    </citation>
    <scope>NUCLEOTIDE SEQUENCE [LARGE SCALE GENOMIC DNA]</scope>
    <source>
        <strain evidence="2 3">So ce26</strain>
    </source>
</reference>
<evidence type="ECO:0000256" key="1">
    <source>
        <dbReference type="SAM" id="MobiDB-lite"/>
    </source>
</evidence>
<name>A0A2L0FB07_SORCE</name>
<gene>
    <name evidence="2" type="ORF">SOCE26_102030</name>
</gene>
<organism evidence="2 3">
    <name type="scientific">Sorangium cellulosum</name>
    <name type="common">Polyangium cellulosum</name>
    <dbReference type="NCBI Taxonomy" id="56"/>
    <lineage>
        <taxon>Bacteria</taxon>
        <taxon>Pseudomonadati</taxon>
        <taxon>Myxococcota</taxon>
        <taxon>Polyangia</taxon>
        <taxon>Polyangiales</taxon>
        <taxon>Polyangiaceae</taxon>
        <taxon>Sorangium</taxon>
    </lineage>
</organism>
<feature type="compositionally biased region" description="Basic residues" evidence="1">
    <location>
        <begin position="149"/>
        <end position="162"/>
    </location>
</feature>
<evidence type="ECO:0000313" key="3">
    <source>
        <dbReference type="Proteomes" id="UP000238348"/>
    </source>
</evidence>
<dbReference type="AlphaFoldDB" id="A0A2L0FB07"/>
<dbReference type="Proteomes" id="UP000238348">
    <property type="component" value="Chromosome"/>
</dbReference>
<feature type="region of interest" description="Disordered" evidence="1">
    <location>
        <begin position="99"/>
        <end position="191"/>
    </location>
</feature>
<accession>A0A2L0FB07</accession>
<proteinExistence type="predicted"/>
<protein>
    <submittedName>
        <fullName evidence="2">Uncharacterized protein</fullName>
    </submittedName>
</protein>
<feature type="compositionally biased region" description="Basic residues" evidence="1">
    <location>
        <begin position="104"/>
        <end position="118"/>
    </location>
</feature>
<dbReference type="SUPFAM" id="SSF63825">
    <property type="entry name" value="YWTD domain"/>
    <property type="match status" value="1"/>
</dbReference>
<dbReference type="EMBL" id="CP012673">
    <property type="protein sequence ID" value="AUX48662.1"/>
    <property type="molecule type" value="Genomic_DNA"/>
</dbReference>
<sequence length="206" mass="22307">MLWASGDTKTVFATDKAPDCRTTDLATGESYVTGLARDGDSLFITDFGASGVYRMSIQGDHTIHPVASADGYARFWRPVAGGGWVYWITSTPYVRRDGEVAGRDRRHGSRLLGHRRPPPRHEQGQQGRKSPRGRSGQGTSRGCCGRTPRSPRRGSVPRRSLLRRGTEPRRGGGPVPRPVPASNGALPASSGSCRRLRASCVVWLAA</sequence>
<evidence type="ECO:0000313" key="2">
    <source>
        <dbReference type="EMBL" id="AUX48662.1"/>
    </source>
</evidence>